<organism evidence="1 2">
    <name type="scientific">Trichonephila inaurata madagascariensis</name>
    <dbReference type="NCBI Taxonomy" id="2747483"/>
    <lineage>
        <taxon>Eukaryota</taxon>
        <taxon>Metazoa</taxon>
        <taxon>Ecdysozoa</taxon>
        <taxon>Arthropoda</taxon>
        <taxon>Chelicerata</taxon>
        <taxon>Arachnida</taxon>
        <taxon>Araneae</taxon>
        <taxon>Araneomorphae</taxon>
        <taxon>Entelegynae</taxon>
        <taxon>Araneoidea</taxon>
        <taxon>Nephilidae</taxon>
        <taxon>Trichonephila</taxon>
        <taxon>Trichonephila inaurata</taxon>
    </lineage>
</organism>
<dbReference type="Proteomes" id="UP000886998">
    <property type="component" value="Unassembled WGS sequence"/>
</dbReference>
<proteinExistence type="predicted"/>
<keyword evidence="2" id="KW-1185">Reference proteome</keyword>
<name>A0A8X6XQA6_9ARAC</name>
<reference evidence="1" key="1">
    <citation type="submission" date="2020-08" db="EMBL/GenBank/DDBJ databases">
        <title>Multicomponent nature underlies the extraordinary mechanical properties of spider dragline silk.</title>
        <authorList>
            <person name="Kono N."/>
            <person name="Nakamura H."/>
            <person name="Mori M."/>
            <person name="Yoshida Y."/>
            <person name="Ohtoshi R."/>
            <person name="Malay A.D."/>
            <person name="Moran D.A.P."/>
            <person name="Tomita M."/>
            <person name="Numata K."/>
            <person name="Arakawa K."/>
        </authorList>
    </citation>
    <scope>NUCLEOTIDE SEQUENCE</scope>
</reference>
<dbReference type="AlphaFoldDB" id="A0A8X6XQA6"/>
<protein>
    <submittedName>
        <fullName evidence="1">Uncharacterized protein</fullName>
    </submittedName>
</protein>
<accession>A0A8X6XQA6</accession>
<evidence type="ECO:0000313" key="2">
    <source>
        <dbReference type="Proteomes" id="UP000886998"/>
    </source>
</evidence>
<dbReference type="OrthoDB" id="6462634at2759"/>
<gene>
    <name evidence="1" type="primary">NCL1_31508</name>
    <name evidence="1" type="ORF">TNIN_69931</name>
</gene>
<evidence type="ECO:0000313" key="1">
    <source>
        <dbReference type="EMBL" id="GFY57920.1"/>
    </source>
</evidence>
<comment type="caution">
    <text evidence="1">The sequence shown here is derived from an EMBL/GenBank/DDBJ whole genome shotgun (WGS) entry which is preliminary data.</text>
</comment>
<dbReference type="EMBL" id="BMAV01011810">
    <property type="protein sequence ID" value="GFY57920.1"/>
    <property type="molecule type" value="Genomic_DNA"/>
</dbReference>
<sequence>MKLRHKEFCIQLETIRGRGMLILTLTQLAVVKVATSLYEAPEFLDVQKKYNSHLYDLPVRKWEHLVKEKLPPSSCSTAVLNKIIAVLRPISYEAWNWVMDHRTILSWEDRKKFDIPFSWKLDGTIDRIKTADRIIQSQDFMTEIRLTMACQYWHWYEIEDIWISLSANEQCIFLEEYMKESMTERHNCMIYRFLEFRNINYVPYSQLWSFKFEWNNVTMFNRVFDRLPPAKQVALEDDAVRKTAHIPLGRHCLSRMNAQRRMRALQQFPYRVLRIYLFWPLQALFTDAASTVHDVLSSHSFLCLIHILICQKILTAWKDWEYVDLLTRFWHEEPGSF</sequence>